<gene>
    <name evidence="6" type="primary">zraR</name>
    <name evidence="6" type="ORF">NCTC13184_04273</name>
</gene>
<dbReference type="Gene3D" id="1.10.8.60">
    <property type="match status" value="1"/>
</dbReference>
<dbReference type="InterPro" id="IPR002197">
    <property type="entry name" value="HTH_Fis"/>
</dbReference>
<dbReference type="OrthoDB" id="5496274at2"/>
<dbReference type="Pfam" id="PF25601">
    <property type="entry name" value="AAA_lid_14"/>
    <property type="match status" value="1"/>
</dbReference>
<dbReference type="GO" id="GO:0006355">
    <property type="term" value="P:regulation of DNA-templated transcription"/>
    <property type="evidence" value="ECO:0007669"/>
    <property type="project" value="InterPro"/>
</dbReference>
<dbReference type="Proteomes" id="UP000255082">
    <property type="component" value="Unassembled WGS sequence"/>
</dbReference>
<dbReference type="EMBL" id="UGRU01000001">
    <property type="protein sequence ID" value="SUA45749.1"/>
    <property type="molecule type" value="Genomic_DNA"/>
</dbReference>
<dbReference type="InterPro" id="IPR058031">
    <property type="entry name" value="AAA_lid_NorR"/>
</dbReference>
<dbReference type="SUPFAM" id="SSF52540">
    <property type="entry name" value="P-loop containing nucleoside triphosphate hydrolases"/>
    <property type="match status" value="1"/>
</dbReference>
<evidence type="ECO:0000259" key="5">
    <source>
        <dbReference type="PROSITE" id="PS50045"/>
    </source>
</evidence>
<dbReference type="PRINTS" id="PR01590">
    <property type="entry name" value="HTHFIS"/>
</dbReference>
<dbReference type="Pfam" id="PF02954">
    <property type="entry name" value="HTH_8"/>
    <property type="match status" value="1"/>
</dbReference>
<organism evidence="6 7">
    <name type="scientific">Nocardia africana</name>
    <dbReference type="NCBI Taxonomy" id="134964"/>
    <lineage>
        <taxon>Bacteria</taxon>
        <taxon>Bacillati</taxon>
        <taxon>Actinomycetota</taxon>
        <taxon>Actinomycetes</taxon>
        <taxon>Mycobacteriales</taxon>
        <taxon>Nocardiaceae</taxon>
        <taxon>Nocardia</taxon>
    </lineage>
</organism>
<keyword evidence="3" id="KW-0805">Transcription regulation</keyword>
<dbReference type="AlphaFoldDB" id="A0A378WX46"/>
<dbReference type="InterPro" id="IPR009057">
    <property type="entry name" value="Homeodomain-like_sf"/>
</dbReference>
<evidence type="ECO:0000313" key="6">
    <source>
        <dbReference type="EMBL" id="SUA45749.1"/>
    </source>
</evidence>
<dbReference type="GO" id="GO:0043565">
    <property type="term" value="F:sequence-specific DNA binding"/>
    <property type="evidence" value="ECO:0007669"/>
    <property type="project" value="InterPro"/>
</dbReference>
<proteinExistence type="predicted"/>
<dbReference type="InterPro" id="IPR029016">
    <property type="entry name" value="GAF-like_dom_sf"/>
</dbReference>
<evidence type="ECO:0000256" key="2">
    <source>
        <dbReference type="ARBA" id="ARBA00022840"/>
    </source>
</evidence>
<keyword evidence="1" id="KW-0547">Nucleotide-binding</keyword>
<feature type="domain" description="Sigma-54 factor interaction" evidence="5">
    <location>
        <begin position="415"/>
        <end position="474"/>
    </location>
</feature>
<keyword evidence="4" id="KW-0804">Transcription</keyword>
<keyword evidence="2" id="KW-0067">ATP-binding</keyword>
<reference evidence="6 7" key="1">
    <citation type="submission" date="2018-06" db="EMBL/GenBank/DDBJ databases">
        <authorList>
            <consortium name="Pathogen Informatics"/>
            <person name="Doyle S."/>
        </authorList>
    </citation>
    <scope>NUCLEOTIDE SEQUENCE [LARGE SCALE GENOMIC DNA]</scope>
    <source>
        <strain evidence="6 7">NCTC13184</strain>
    </source>
</reference>
<dbReference type="InterPro" id="IPR002078">
    <property type="entry name" value="Sigma_54_int"/>
</dbReference>
<evidence type="ECO:0000256" key="3">
    <source>
        <dbReference type="ARBA" id="ARBA00023015"/>
    </source>
</evidence>
<dbReference type="SUPFAM" id="SSF46689">
    <property type="entry name" value="Homeodomain-like"/>
    <property type="match status" value="1"/>
</dbReference>
<dbReference type="InterPro" id="IPR027417">
    <property type="entry name" value="P-loop_NTPase"/>
</dbReference>
<dbReference type="Gene3D" id="3.30.450.40">
    <property type="match status" value="1"/>
</dbReference>
<dbReference type="GO" id="GO:0005524">
    <property type="term" value="F:ATP binding"/>
    <property type="evidence" value="ECO:0007669"/>
    <property type="project" value="UniProtKB-KW"/>
</dbReference>
<sequence>MTSPMNADLRAQRQRPEIANAWKRATLLGLDPGMPVRETGFSPDFDRHSRLSTAAQPILDRMMDELADTRFSVLLTDRTARIIDRRAAQRQLNTALDDVLAAPGFQYLEQSTGTNALATAYELRQPISVTGDEHFLELLKQFCCHGAPITHPITRRVEGVLDITGPVDQSTTLLGPFLMRAVHDIEQRLLEGARMSEQRLLAAFQTHTRNRNHAVLVYGENVMLSNSAAMDLIQTSDHAALRDIAADVVESHPVQRRLTLSSGSSVLVTARSVSDTAGGVIFDIRPVREQSPSSVEYQRPEGSSSTVAQRIELVIGEPGTGRTTVARRIAGENAVFFDALDADLDDSWALRVRNTLRQSPSVVIDNIHVLERGAAARLTPAVRTAAGLVVMTTSPLSTPDPELAALAAEALARRELRPVRAYQQDFNALALEILRAVEPNSSRGITPTALTALAAHPWPGNLRELQSVLDYATTARPVGAITANDLPPAYRSPATRRLTPIETAERDAIISALRAAHGNKAAAAAELGIGRTTLYARLHRYRITG</sequence>
<dbReference type="PANTHER" id="PTHR32071">
    <property type="entry name" value="TRANSCRIPTIONAL REGULATORY PROTEIN"/>
    <property type="match status" value="1"/>
</dbReference>
<name>A0A378WX46_9NOCA</name>
<dbReference type="SUPFAM" id="SSF55781">
    <property type="entry name" value="GAF domain-like"/>
    <property type="match status" value="1"/>
</dbReference>
<accession>A0A378WX46</accession>
<evidence type="ECO:0000256" key="4">
    <source>
        <dbReference type="ARBA" id="ARBA00023163"/>
    </source>
</evidence>
<dbReference type="Gene3D" id="1.10.10.60">
    <property type="entry name" value="Homeodomain-like"/>
    <property type="match status" value="1"/>
</dbReference>
<evidence type="ECO:0000256" key="1">
    <source>
        <dbReference type="ARBA" id="ARBA00022741"/>
    </source>
</evidence>
<dbReference type="PROSITE" id="PS50045">
    <property type="entry name" value="SIGMA54_INTERACT_4"/>
    <property type="match status" value="1"/>
</dbReference>
<dbReference type="PANTHER" id="PTHR32071:SF122">
    <property type="entry name" value="SIGMA FACTOR"/>
    <property type="match status" value="1"/>
</dbReference>
<protein>
    <submittedName>
        <fullName evidence="6">Transcriptional regulatory protein ZraR</fullName>
    </submittedName>
</protein>
<evidence type="ECO:0000313" key="7">
    <source>
        <dbReference type="Proteomes" id="UP000255082"/>
    </source>
</evidence>